<sequence>MAVENIRRDLKSRVDHFCWIPFAQIDKLWAMRAQTGRGWGHMEQWVDHSVSVGDGSKIRLSKMVMLYYIPAVRPRTGKVEATEMEDRKHSNVAKLLVYDTETLIHLSQRDLVDFDAEYTKTPMQLNYSTVICAEARIGNPFRMTISRFQTRCVYDRKTTGTIARRCAIGWGWNTLMIEKVGIKINNLDTGGAIPSQSESATISVLIFQNDPSLNHSSLFILLTCSVKQMGT</sequence>
<keyword evidence="2" id="KW-1185">Reference proteome</keyword>
<reference evidence="1" key="1">
    <citation type="submission" date="2020-11" db="EMBL/GenBank/DDBJ databases">
        <authorList>
            <consortium name="DOE Joint Genome Institute"/>
            <person name="Ahrendt S."/>
            <person name="Riley R."/>
            <person name="Andreopoulos W."/>
            <person name="Labutti K."/>
            <person name="Pangilinan J."/>
            <person name="Ruiz-Duenas F.J."/>
            <person name="Barrasa J.M."/>
            <person name="Sanchez-Garcia M."/>
            <person name="Camarero S."/>
            <person name="Miyauchi S."/>
            <person name="Serrano A."/>
            <person name="Linde D."/>
            <person name="Babiker R."/>
            <person name="Drula E."/>
            <person name="Ayuso-Fernandez I."/>
            <person name="Pacheco R."/>
            <person name="Padilla G."/>
            <person name="Ferreira P."/>
            <person name="Barriuso J."/>
            <person name="Kellner H."/>
            <person name="Castanera R."/>
            <person name="Alfaro M."/>
            <person name="Ramirez L."/>
            <person name="Pisabarro A.G."/>
            <person name="Kuo A."/>
            <person name="Tritt A."/>
            <person name="Lipzen A."/>
            <person name="He G."/>
            <person name="Yan M."/>
            <person name="Ng V."/>
            <person name="Cullen D."/>
            <person name="Martin F."/>
            <person name="Rosso M.-N."/>
            <person name="Henrissat B."/>
            <person name="Hibbett D."/>
            <person name="Martinez A.T."/>
            <person name="Grigoriev I.V."/>
        </authorList>
    </citation>
    <scope>NUCLEOTIDE SEQUENCE</scope>
    <source>
        <strain evidence="1">ATCC 90797</strain>
    </source>
</reference>
<evidence type="ECO:0000313" key="1">
    <source>
        <dbReference type="EMBL" id="KAF9488001.1"/>
    </source>
</evidence>
<protein>
    <submittedName>
        <fullName evidence="1">Uncharacterized protein</fullName>
    </submittedName>
</protein>
<gene>
    <name evidence="1" type="ORF">BDN71DRAFT_1436435</name>
</gene>
<dbReference type="AlphaFoldDB" id="A0A9P6D0T7"/>
<name>A0A9P6D0T7_PLEER</name>
<organism evidence="1 2">
    <name type="scientific">Pleurotus eryngii</name>
    <name type="common">Boletus of the steppes</name>
    <dbReference type="NCBI Taxonomy" id="5323"/>
    <lineage>
        <taxon>Eukaryota</taxon>
        <taxon>Fungi</taxon>
        <taxon>Dikarya</taxon>
        <taxon>Basidiomycota</taxon>
        <taxon>Agaricomycotina</taxon>
        <taxon>Agaricomycetes</taxon>
        <taxon>Agaricomycetidae</taxon>
        <taxon>Agaricales</taxon>
        <taxon>Pleurotineae</taxon>
        <taxon>Pleurotaceae</taxon>
        <taxon>Pleurotus</taxon>
    </lineage>
</organism>
<dbReference type="Proteomes" id="UP000807025">
    <property type="component" value="Unassembled WGS sequence"/>
</dbReference>
<evidence type="ECO:0000313" key="2">
    <source>
        <dbReference type="Proteomes" id="UP000807025"/>
    </source>
</evidence>
<dbReference type="EMBL" id="MU154737">
    <property type="protein sequence ID" value="KAF9488001.1"/>
    <property type="molecule type" value="Genomic_DNA"/>
</dbReference>
<proteinExistence type="predicted"/>
<accession>A0A9P6D0T7</accession>
<comment type="caution">
    <text evidence="1">The sequence shown here is derived from an EMBL/GenBank/DDBJ whole genome shotgun (WGS) entry which is preliminary data.</text>
</comment>